<dbReference type="RefSeq" id="WP_180701972.1">
    <property type="nucleotide sequence ID" value="NZ_JAVSGX010000073.1"/>
</dbReference>
<dbReference type="InterPro" id="IPR049874">
    <property type="entry name" value="ROK_cs"/>
</dbReference>
<sequence length="310" mass="32870">MYKIGIDIGGMSIKAGIVANGEIIQREVKETNQSGGLDNIIDDITELVNKLLAKCELDINNIDSIGIGFPGVVTNEGRVTCVNIGLENASIIPKLQERLKGTIVRAGNDANVAALAEYVYGSMKGYNSGVMITLGTGIGGGIVIDGKLITGSNGIGAEIGHTMVATNYYDCNCGNNGCFETFCSATAIIKYAQKLLQEGRNTIIRDMCKNTLENITAKMVFDAYKENDQVAVEIINRFKKYLAMGIGNIVNFIDPAVISVGGGVSNASDIILDGLSEEVKKHLPLKQTKIGDIVIAKFKNDAGIIGASAL</sequence>
<evidence type="ECO:0000313" key="3">
    <source>
        <dbReference type="Proteomes" id="UP000245622"/>
    </source>
</evidence>
<dbReference type="GeneID" id="82205875"/>
<organism evidence="2 3">
    <name type="scientific">Romboutsia ilealis</name>
    <dbReference type="NCBI Taxonomy" id="1115758"/>
    <lineage>
        <taxon>Bacteria</taxon>
        <taxon>Bacillati</taxon>
        <taxon>Bacillota</taxon>
        <taxon>Clostridia</taxon>
        <taxon>Peptostreptococcales</taxon>
        <taxon>Peptostreptococcaceae</taxon>
        <taxon>Romboutsia</taxon>
    </lineage>
</organism>
<accession>A0A1V1I2L0</accession>
<dbReference type="GO" id="GO:0016301">
    <property type="term" value="F:kinase activity"/>
    <property type="evidence" value="ECO:0007669"/>
    <property type="project" value="UniProtKB-KW"/>
</dbReference>
<evidence type="ECO:0000313" key="2">
    <source>
        <dbReference type="EMBL" id="CED94455.1"/>
    </source>
</evidence>
<dbReference type="InterPro" id="IPR000600">
    <property type="entry name" value="ROK"/>
</dbReference>
<gene>
    <name evidence="2" type="ORF">CRIB_1849</name>
</gene>
<protein>
    <submittedName>
        <fullName evidence="2">Glucokinase</fullName>
    </submittedName>
</protein>
<reference evidence="2 3" key="1">
    <citation type="submission" date="2014-04" db="EMBL/GenBank/DDBJ databases">
        <authorList>
            <person name="Hornung B.V."/>
        </authorList>
    </citation>
    <scope>NUCLEOTIDE SEQUENCE [LARGE SCALE GENOMIC DNA]</scope>
    <source>
        <strain evidence="2 3">CRIB</strain>
    </source>
</reference>
<dbReference type="AlphaFoldDB" id="A0A1V1I2L0"/>
<dbReference type="KEGG" id="ril:CRIB_1849"/>
<dbReference type="InterPro" id="IPR043129">
    <property type="entry name" value="ATPase_NBD"/>
</dbReference>
<name>A0A1V1I2L0_9FIRM</name>
<keyword evidence="2" id="KW-0418">Kinase</keyword>
<dbReference type="Pfam" id="PF00480">
    <property type="entry name" value="ROK"/>
    <property type="match status" value="1"/>
</dbReference>
<dbReference type="PANTHER" id="PTHR18964">
    <property type="entry name" value="ROK (REPRESSOR, ORF, KINASE) FAMILY"/>
    <property type="match status" value="1"/>
</dbReference>
<evidence type="ECO:0000256" key="1">
    <source>
        <dbReference type="ARBA" id="ARBA00006479"/>
    </source>
</evidence>
<dbReference type="Proteomes" id="UP000245622">
    <property type="component" value="Chromosome 1"/>
</dbReference>
<dbReference type="PANTHER" id="PTHR18964:SF149">
    <property type="entry name" value="BIFUNCTIONAL UDP-N-ACETYLGLUCOSAMINE 2-EPIMERASE_N-ACETYLMANNOSAMINE KINASE"/>
    <property type="match status" value="1"/>
</dbReference>
<comment type="similarity">
    <text evidence="1">Belongs to the ROK (NagC/XylR) family.</text>
</comment>
<keyword evidence="2" id="KW-0808">Transferase</keyword>
<proteinExistence type="inferred from homology"/>
<keyword evidence="3" id="KW-1185">Reference proteome</keyword>
<dbReference type="EMBL" id="LN555523">
    <property type="protein sequence ID" value="CED94455.1"/>
    <property type="molecule type" value="Genomic_DNA"/>
</dbReference>
<dbReference type="PROSITE" id="PS01125">
    <property type="entry name" value="ROK"/>
    <property type="match status" value="1"/>
</dbReference>
<dbReference type="Gene3D" id="3.30.420.40">
    <property type="match status" value="2"/>
</dbReference>
<dbReference type="SUPFAM" id="SSF53067">
    <property type="entry name" value="Actin-like ATPase domain"/>
    <property type="match status" value="1"/>
</dbReference>